<dbReference type="Pfam" id="PF01555">
    <property type="entry name" value="N6_N4_Mtase"/>
    <property type="match status" value="2"/>
</dbReference>
<sequence>MSTLKNLLRQVESKDPQLAADLAREVKALESRRAFGLNFERHTPETVELPGRPIRRGDKVRFLPERGEPTKNVDRGLWRVTKIKVEGGIRTAELVRKAVELGEIETATRACDDLVVVAEFRDPIYPGLKSTGKIERGGNKPFHTVINAENYHALQALQYTHEGKVDAIYIDPPYNTRDKDWKYNNDYVDSDDQYKHSKWLAMMERRLKLAKKLLCPINSVLIATIDEKEVHRLGLLLSQVFNDSKIQMVTSLINPKGVARGQEFYRVEEYLFFVYVGEAAVQKSTHAMISTKERVDNKENEAETNPPKVRWGSLLRSGTDAKRSDRKHQFYPIFVNKNSGELHSIGEALLPLSANRDEVIPPTGTVAIWPIRKDGSEGRWQVGNQRLSELFNMGYASIGKLSPSGRASIKYVTDNLLNQIKNGSIRVTRKNKTEAVSLEYANNYVHLENPKTMWNKTSHSASEHGSSLVRSIIPGRDFPFPKSLYAVEDCLRFFVSNKPNAIILDFFSGSGTTAHAVMRLNKEDSGQRQCISITNNEVSADEQKELSTKGLRPGDAEWESLGICDHVTKPRIQSAITGRTPQGEDIGIEYRFNKQYSMADGFDENAEFFTLSYEAPAPVAHNRSFEAIAPLLWLKAGAKGRRIDRKENSFGIADNYAILFDLDASKNFLSEIQGNQLLTMAFIVTDDDLGFQSVCEELPSHVESVRLYESYLNNFTINTGRD</sequence>
<evidence type="ECO:0000313" key="7">
    <source>
        <dbReference type="Proteomes" id="UP000596063"/>
    </source>
</evidence>
<dbReference type="RefSeq" id="WP_198570212.1">
    <property type="nucleotide sequence ID" value="NZ_CP066167.1"/>
</dbReference>
<dbReference type="InterPro" id="IPR001091">
    <property type="entry name" value="RM_Methyltransferase"/>
</dbReference>
<dbReference type="InterPro" id="IPR029063">
    <property type="entry name" value="SAM-dependent_MTases_sf"/>
</dbReference>
<dbReference type="InterPro" id="IPR002941">
    <property type="entry name" value="DNA_methylase_N4/N6"/>
</dbReference>
<evidence type="ECO:0000259" key="5">
    <source>
        <dbReference type="Pfam" id="PF01555"/>
    </source>
</evidence>
<dbReference type="Proteomes" id="UP000596063">
    <property type="component" value="Chromosome"/>
</dbReference>
<keyword evidence="2 6" id="KW-0489">Methyltransferase</keyword>
<dbReference type="SUPFAM" id="SSF53335">
    <property type="entry name" value="S-adenosyl-L-methionine-dependent methyltransferases"/>
    <property type="match status" value="1"/>
</dbReference>
<evidence type="ECO:0000256" key="3">
    <source>
        <dbReference type="ARBA" id="ARBA00022679"/>
    </source>
</evidence>
<protein>
    <submittedName>
        <fullName evidence="6">Site-specific DNA-methyltransferase</fullName>
    </submittedName>
</protein>
<dbReference type="GO" id="GO:0003677">
    <property type="term" value="F:DNA binding"/>
    <property type="evidence" value="ECO:0007669"/>
    <property type="project" value="InterPro"/>
</dbReference>
<dbReference type="EMBL" id="CP066167">
    <property type="protein sequence ID" value="QQD18723.1"/>
    <property type="molecule type" value="Genomic_DNA"/>
</dbReference>
<comment type="similarity">
    <text evidence="1">Belongs to the N(4)/N(6)-methyltransferase family.</text>
</comment>
<dbReference type="Gene3D" id="3.40.50.150">
    <property type="entry name" value="Vaccinia Virus protein VP39"/>
    <property type="match status" value="1"/>
</dbReference>
<organism evidence="6 7">
    <name type="scientific">Spongiibacter nanhainus</name>
    <dbReference type="NCBI Taxonomy" id="2794344"/>
    <lineage>
        <taxon>Bacteria</taxon>
        <taxon>Pseudomonadati</taxon>
        <taxon>Pseudomonadota</taxon>
        <taxon>Gammaproteobacteria</taxon>
        <taxon>Cellvibrionales</taxon>
        <taxon>Spongiibacteraceae</taxon>
        <taxon>Spongiibacter</taxon>
    </lineage>
</organism>
<dbReference type="REBASE" id="484264">
    <property type="entry name" value="M.SspCSC39ORF2310P"/>
</dbReference>
<dbReference type="AlphaFoldDB" id="A0A7T4UQG3"/>
<evidence type="ECO:0000256" key="4">
    <source>
        <dbReference type="SAM" id="MobiDB-lite"/>
    </source>
</evidence>
<dbReference type="KEGG" id="snan:I6N98_02310"/>
<feature type="domain" description="DNA methylase N-4/N-6" evidence="5">
    <location>
        <begin position="165"/>
        <end position="311"/>
    </location>
</feature>
<dbReference type="PRINTS" id="PR00508">
    <property type="entry name" value="S21N4MTFRASE"/>
</dbReference>
<name>A0A7T4UQG3_9GAMM</name>
<feature type="domain" description="DNA methylase N-4/N-6" evidence="5">
    <location>
        <begin position="435"/>
        <end position="533"/>
    </location>
</feature>
<dbReference type="PROSITE" id="PS00092">
    <property type="entry name" value="N6_MTASE"/>
    <property type="match status" value="1"/>
</dbReference>
<evidence type="ECO:0000256" key="1">
    <source>
        <dbReference type="ARBA" id="ARBA00006594"/>
    </source>
</evidence>
<feature type="compositionally biased region" description="Basic and acidic residues" evidence="4">
    <location>
        <begin position="292"/>
        <end position="301"/>
    </location>
</feature>
<dbReference type="GO" id="GO:0032259">
    <property type="term" value="P:methylation"/>
    <property type="evidence" value="ECO:0007669"/>
    <property type="project" value="UniProtKB-KW"/>
</dbReference>
<dbReference type="GO" id="GO:0008170">
    <property type="term" value="F:N-methyltransferase activity"/>
    <property type="evidence" value="ECO:0007669"/>
    <property type="project" value="InterPro"/>
</dbReference>
<feature type="region of interest" description="Disordered" evidence="4">
    <location>
        <begin position="292"/>
        <end position="313"/>
    </location>
</feature>
<gene>
    <name evidence="6" type="ORF">I6N98_02310</name>
</gene>
<evidence type="ECO:0000313" key="6">
    <source>
        <dbReference type="EMBL" id="QQD18723.1"/>
    </source>
</evidence>
<keyword evidence="3 6" id="KW-0808">Transferase</keyword>
<evidence type="ECO:0000256" key="2">
    <source>
        <dbReference type="ARBA" id="ARBA00022603"/>
    </source>
</evidence>
<proteinExistence type="inferred from homology"/>
<reference evidence="6 7" key="1">
    <citation type="submission" date="2020-12" db="EMBL/GenBank/DDBJ databases">
        <authorList>
            <person name="Shan Y."/>
        </authorList>
    </citation>
    <scope>NUCLEOTIDE SEQUENCE [LARGE SCALE GENOMIC DNA]</scope>
    <source>
        <strain evidence="7">csc3.9</strain>
    </source>
</reference>
<accession>A0A7T4UQG3</accession>
<dbReference type="InterPro" id="IPR002052">
    <property type="entry name" value="DNA_methylase_N6_adenine_CS"/>
</dbReference>
<keyword evidence="7" id="KW-1185">Reference proteome</keyword>